<dbReference type="PANTHER" id="PTHR11632:SF53">
    <property type="entry name" value="SUCCINATE DEHYDROGENASE FLAVOPROTEIN SUBUNIT"/>
    <property type="match status" value="1"/>
</dbReference>
<evidence type="ECO:0000256" key="10">
    <source>
        <dbReference type="ARBA" id="ARBA00023136"/>
    </source>
</evidence>
<keyword evidence="8" id="KW-0249">Electron transport</keyword>
<keyword evidence="10" id="KW-0472">Membrane</keyword>
<gene>
    <name evidence="15" type="primary">sdhA</name>
    <name evidence="15" type="ORF">HUK38_03350</name>
</gene>
<dbReference type="SUPFAM" id="SSF46977">
    <property type="entry name" value="Succinate dehydrogenase/fumarate reductase flavoprotein C-terminal domain"/>
    <property type="match status" value="1"/>
</dbReference>
<comment type="catalytic activity">
    <reaction evidence="11">
        <text>a quinone + succinate = fumarate + a quinol</text>
        <dbReference type="Rhea" id="RHEA:40523"/>
        <dbReference type="ChEBI" id="CHEBI:24646"/>
        <dbReference type="ChEBI" id="CHEBI:29806"/>
        <dbReference type="ChEBI" id="CHEBI:30031"/>
        <dbReference type="ChEBI" id="CHEBI:132124"/>
        <dbReference type="EC" id="1.3.5.1"/>
    </reaction>
</comment>
<sequence length="628" mass="70371">MNERRQVIVVGGGLAGQWASIRIAEAGHQVQLFSLFETLRSHSVCAQGGINAALNNKGEHDNVDQHFFDTITSGCYLANQPPVKALCDTAPELIYIFERMGVAFSRTPEGLIDQRRFGGMHHRRTCFAGASTGQQLLYSVDQQVRRLEAVQQIIKYEWWEFLAIVKDSDGRCCGIVAMNLRSLEVRAFRADAVVLASGGMGQLYAPKTTCSVNSTGAAASRVYQQGARIANAEFFQFHPTAMLGTDKTRLMSEAARGEGGRIWVPRQLNDRRDPTAIPESDRFYFLEEWFPRYGNNVPRDIASRAIWKVTRELELGINGDDRVYLDLTHLDPTFAELRLGGLLNIYRKFTGLDPLTTPMEIFPAAHYAMGGLWVDFDANDRGQLCPDSPRNHATNIPGLYACGECDYAYHGANRLGANSLLSTAFAGRLTGDAVAAYINGLEHSSDGLSPDAYDAEVRYQNRINHHFMHANGDCSPYRIHADLGELMTNNVGVVRDNGPLDSAIGQLYELEQSFARLKLGEVTPWANQSLAYARQVFDMVKLAQVVAFSARARDECRGAHYKPAFINQLSDDILTHHEAYELDQKHWQENNEQWLKTTIADYHPEGPRIRYDPIDTCLIKPEQPRDYR</sequence>
<keyword evidence="5" id="KW-0813">Transport</keyword>
<evidence type="ECO:0000256" key="9">
    <source>
        <dbReference type="ARBA" id="ARBA00023002"/>
    </source>
</evidence>
<comment type="similarity">
    <text evidence="3">Belongs to the FAD-dependent oxidoreductase 2 family. FRD/SDH subfamily.</text>
</comment>
<dbReference type="RefSeq" id="WP_182582462.1">
    <property type="nucleotide sequence ID" value="NZ_JABVCQ010000005.1"/>
</dbReference>
<evidence type="ECO:0000256" key="6">
    <source>
        <dbReference type="ARBA" id="ARBA00022630"/>
    </source>
</evidence>
<organism evidence="15 16">
    <name type="scientific">Thiospirillum jenense</name>
    <dbReference type="NCBI Taxonomy" id="1653858"/>
    <lineage>
        <taxon>Bacteria</taxon>
        <taxon>Pseudomonadati</taxon>
        <taxon>Pseudomonadota</taxon>
        <taxon>Gammaproteobacteria</taxon>
        <taxon>Chromatiales</taxon>
        <taxon>Chromatiaceae</taxon>
        <taxon>Thiospirillum</taxon>
    </lineage>
</organism>
<reference evidence="15 16" key="1">
    <citation type="journal article" date="2020" name="Arch. Microbiol.">
        <title>The genome sequence of the giant phototrophic gammaproteobacterium Thiospirillum jenense gives insight into its physiological properties and phylogenetic relationships.</title>
        <authorList>
            <person name="Imhoff J.F."/>
            <person name="Meyer T.E."/>
            <person name="Kyndt J.A."/>
        </authorList>
    </citation>
    <scope>NUCLEOTIDE SEQUENCE [LARGE SCALE GENOMIC DNA]</scope>
    <source>
        <strain evidence="15 16">DSM 216</strain>
    </source>
</reference>
<dbReference type="EMBL" id="JABVCQ010000005">
    <property type="protein sequence ID" value="MBB1125267.1"/>
    <property type="molecule type" value="Genomic_DNA"/>
</dbReference>
<dbReference type="InterPro" id="IPR003952">
    <property type="entry name" value="FRD_SDH_FAD_BS"/>
</dbReference>
<evidence type="ECO:0000256" key="3">
    <source>
        <dbReference type="ARBA" id="ARBA00008040"/>
    </source>
</evidence>
<feature type="domain" description="Fumarate reductase/succinate dehydrogenase flavoprotein-like C-terminal" evidence="14">
    <location>
        <begin position="480"/>
        <end position="623"/>
    </location>
</feature>
<comment type="subcellular location">
    <subcellularLocation>
        <location evidence="2">Cell inner membrane</location>
        <topology evidence="2">Peripheral membrane protein</topology>
        <orientation evidence="2">Cytoplasmic side</orientation>
    </subcellularLocation>
</comment>
<dbReference type="InterPro" id="IPR036188">
    <property type="entry name" value="FAD/NAD-bd_sf"/>
</dbReference>
<dbReference type="GO" id="GO:0009061">
    <property type="term" value="P:anaerobic respiration"/>
    <property type="evidence" value="ECO:0007669"/>
    <property type="project" value="TreeGrafter"/>
</dbReference>
<dbReference type="GO" id="GO:0008177">
    <property type="term" value="F:succinate dehydrogenase (quinone) activity"/>
    <property type="evidence" value="ECO:0007669"/>
    <property type="project" value="UniProtKB-EC"/>
</dbReference>
<dbReference type="PROSITE" id="PS00504">
    <property type="entry name" value="FRD_SDH_FAD_BINDING"/>
    <property type="match status" value="1"/>
</dbReference>
<evidence type="ECO:0000256" key="8">
    <source>
        <dbReference type="ARBA" id="ARBA00022982"/>
    </source>
</evidence>
<evidence type="ECO:0000259" key="14">
    <source>
        <dbReference type="Pfam" id="PF02910"/>
    </source>
</evidence>
<name>A0A839HDK8_9GAMM</name>
<evidence type="ECO:0000256" key="7">
    <source>
        <dbReference type="ARBA" id="ARBA00022827"/>
    </source>
</evidence>
<dbReference type="SUPFAM" id="SSF51905">
    <property type="entry name" value="FAD/NAD(P)-binding domain"/>
    <property type="match status" value="1"/>
</dbReference>
<dbReference type="InterPro" id="IPR030664">
    <property type="entry name" value="SdhA/FrdA/AprA"/>
</dbReference>
<evidence type="ECO:0000256" key="2">
    <source>
        <dbReference type="ARBA" id="ARBA00004515"/>
    </source>
</evidence>
<evidence type="ECO:0000259" key="13">
    <source>
        <dbReference type="Pfam" id="PF00890"/>
    </source>
</evidence>
<dbReference type="InterPro" id="IPR027477">
    <property type="entry name" value="Succ_DH/fumarate_Rdtase_cat_sf"/>
</dbReference>
<dbReference type="InterPro" id="IPR015939">
    <property type="entry name" value="Fum_Rdtase/Succ_DH_flav-like_C"/>
</dbReference>
<dbReference type="GO" id="GO:0050660">
    <property type="term" value="F:flavin adenine dinucleotide binding"/>
    <property type="evidence" value="ECO:0007669"/>
    <property type="project" value="TreeGrafter"/>
</dbReference>
<dbReference type="Gene3D" id="3.50.50.60">
    <property type="entry name" value="FAD/NAD(P)-binding domain"/>
    <property type="match status" value="1"/>
</dbReference>
<evidence type="ECO:0000256" key="1">
    <source>
        <dbReference type="ARBA" id="ARBA00001974"/>
    </source>
</evidence>
<dbReference type="PANTHER" id="PTHR11632">
    <property type="entry name" value="SUCCINATE DEHYDROGENASE 2 FLAVOPROTEIN SUBUNIT"/>
    <property type="match status" value="1"/>
</dbReference>
<keyword evidence="7" id="KW-0274">FAD</keyword>
<dbReference type="NCBIfam" id="TIGR01811">
    <property type="entry name" value="sdhA_Bsu"/>
    <property type="match status" value="1"/>
</dbReference>
<dbReference type="Pfam" id="PF02910">
    <property type="entry name" value="Succ_DH_flav_C"/>
    <property type="match status" value="1"/>
</dbReference>
<dbReference type="Gene3D" id="3.90.700.10">
    <property type="entry name" value="Succinate dehydrogenase/fumarate reductase flavoprotein, catalytic domain"/>
    <property type="match status" value="1"/>
</dbReference>
<feature type="active site" description="Proton acceptor" evidence="12">
    <location>
        <position position="299"/>
    </location>
</feature>
<evidence type="ECO:0000256" key="5">
    <source>
        <dbReference type="ARBA" id="ARBA00022448"/>
    </source>
</evidence>
<dbReference type="Pfam" id="PF00890">
    <property type="entry name" value="FAD_binding_2"/>
    <property type="match status" value="1"/>
</dbReference>
<accession>A0A839HDK8</accession>
<comment type="cofactor">
    <cofactor evidence="1">
        <name>FAD</name>
        <dbReference type="ChEBI" id="CHEBI:57692"/>
    </cofactor>
</comment>
<feature type="domain" description="FAD-dependent oxidoreductase 2 FAD-binding" evidence="13">
    <location>
        <begin position="7"/>
        <end position="420"/>
    </location>
</feature>
<keyword evidence="6" id="KW-0285">Flavoprotein</keyword>
<protein>
    <recommendedName>
        <fullName evidence="4">succinate dehydrogenase</fullName>
        <ecNumber evidence="4">1.3.5.1</ecNumber>
    </recommendedName>
</protein>
<dbReference type="Gene3D" id="1.20.58.100">
    <property type="entry name" value="Fumarate reductase/succinate dehydrogenase flavoprotein-like, C-terminal domain"/>
    <property type="match status" value="1"/>
</dbReference>
<dbReference type="AlphaFoldDB" id="A0A839HDK8"/>
<keyword evidence="9 15" id="KW-0560">Oxidoreductase</keyword>
<dbReference type="Proteomes" id="UP000548632">
    <property type="component" value="Unassembled WGS sequence"/>
</dbReference>
<evidence type="ECO:0000313" key="15">
    <source>
        <dbReference type="EMBL" id="MBB1125267.1"/>
    </source>
</evidence>
<dbReference type="EC" id="1.3.5.1" evidence="4"/>
<dbReference type="InterPro" id="IPR003953">
    <property type="entry name" value="FAD-dep_OxRdtase_2_FAD-bd"/>
</dbReference>
<dbReference type="InterPro" id="IPR011280">
    <property type="entry name" value="Succ_DH/Fum_Rdt_flav_su"/>
</dbReference>
<dbReference type="GO" id="GO:0009055">
    <property type="term" value="F:electron transfer activity"/>
    <property type="evidence" value="ECO:0007669"/>
    <property type="project" value="TreeGrafter"/>
</dbReference>
<keyword evidence="16" id="KW-1185">Reference proteome</keyword>
<comment type="caution">
    <text evidence="15">The sequence shown here is derived from an EMBL/GenBank/DDBJ whole genome shotgun (WGS) entry which is preliminary data.</text>
</comment>
<dbReference type="GO" id="GO:0005886">
    <property type="term" value="C:plasma membrane"/>
    <property type="evidence" value="ECO:0007669"/>
    <property type="project" value="UniProtKB-SubCell"/>
</dbReference>
<proteinExistence type="inferred from homology"/>
<dbReference type="InterPro" id="IPR037099">
    <property type="entry name" value="Fum_R/Succ_DH_flav-like_C_sf"/>
</dbReference>
<evidence type="ECO:0000256" key="11">
    <source>
        <dbReference type="ARBA" id="ARBA00049220"/>
    </source>
</evidence>
<evidence type="ECO:0000313" key="16">
    <source>
        <dbReference type="Proteomes" id="UP000548632"/>
    </source>
</evidence>
<evidence type="ECO:0000256" key="12">
    <source>
        <dbReference type="PIRSR" id="PIRSR630664-50"/>
    </source>
</evidence>
<evidence type="ECO:0000256" key="4">
    <source>
        <dbReference type="ARBA" id="ARBA00012792"/>
    </source>
</evidence>
<dbReference type="SUPFAM" id="SSF56425">
    <property type="entry name" value="Succinate dehydrogenase/fumarate reductase flavoprotein, catalytic domain"/>
    <property type="match status" value="1"/>
</dbReference>